<dbReference type="EMBL" id="JAUEPS010000013">
    <property type="protein sequence ID" value="KAK0460134.1"/>
    <property type="molecule type" value="Genomic_DNA"/>
</dbReference>
<evidence type="ECO:0000313" key="2">
    <source>
        <dbReference type="Proteomes" id="UP001175211"/>
    </source>
</evidence>
<organism evidence="1 2">
    <name type="scientific">Armillaria tabescens</name>
    <name type="common">Ringless honey mushroom</name>
    <name type="synonym">Agaricus tabescens</name>
    <dbReference type="NCBI Taxonomy" id="1929756"/>
    <lineage>
        <taxon>Eukaryota</taxon>
        <taxon>Fungi</taxon>
        <taxon>Dikarya</taxon>
        <taxon>Basidiomycota</taxon>
        <taxon>Agaricomycotina</taxon>
        <taxon>Agaricomycetes</taxon>
        <taxon>Agaricomycetidae</taxon>
        <taxon>Agaricales</taxon>
        <taxon>Marasmiineae</taxon>
        <taxon>Physalacriaceae</taxon>
        <taxon>Desarmillaria</taxon>
    </lineage>
</organism>
<reference evidence="1" key="1">
    <citation type="submission" date="2023-06" db="EMBL/GenBank/DDBJ databases">
        <authorList>
            <consortium name="Lawrence Berkeley National Laboratory"/>
            <person name="Ahrendt S."/>
            <person name="Sahu N."/>
            <person name="Indic B."/>
            <person name="Wong-Bajracharya J."/>
            <person name="Merenyi Z."/>
            <person name="Ke H.-M."/>
            <person name="Monk M."/>
            <person name="Kocsube S."/>
            <person name="Drula E."/>
            <person name="Lipzen A."/>
            <person name="Balint B."/>
            <person name="Henrissat B."/>
            <person name="Andreopoulos B."/>
            <person name="Martin F.M."/>
            <person name="Harder C.B."/>
            <person name="Rigling D."/>
            <person name="Ford K.L."/>
            <person name="Foster G.D."/>
            <person name="Pangilinan J."/>
            <person name="Papanicolaou A."/>
            <person name="Barry K."/>
            <person name="LaButti K."/>
            <person name="Viragh M."/>
            <person name="Koriabine M."/>
            <person name="Yan M."/>
            <person name="Riley R."/>
            <person name="Champramary S."/>
            <person name="Plett K.L."/>
            <person name="Tsai I.J."/>
            <person name="Slot J."/>
            <person name="Sipos G."/>
            <person name="Plett J."/>
            <person name="Nagy L.G."/>
            <person name="Grigoriev I.V."/>
        </authorList>
    </citation>
    <scope>NUCLEOTIDE SEQUENCE</scope>
    <source>
        <strain evidence="1">CCBAS 213</strain>
    </source>
</reference>
<sequence length="221" mass="24482">MTLCLRAGCRGLKTEISTSATFFFCGLLSEDLCTRRPASGRMAISALDTNSCTAIWTAREVKAAHTGLMVRYDALCMLENISGKCLWPTVGMTYPKVKHTRDRVFGSPLQEVDETSRNAPQPMKDQQRCMPRDHRVVFRDFLLAVVVVAWSGVEGCSPRFQDGWDGCTRDTLAVLLTRLENGALGVYVSGGEIAMIVTEFGGVPWGFVQRDCELTRFWGLA</sequence>
<evidence type="ECO:0000313" key="1">
    <source>
        <dbReference type="EMBL" id="KAK0460134.1"/>
    </source>
</evidence>
<dbReference type="AlphaFoldDB" id="A0AA39KHV1"/>
<dbReference type="RefSeq" id="XP_060332260.1">
    <property type="nucleotide sequence ID" value="XM_060469519.1"/>
</dbReference>
<dbReference type="Proteomes" id="UP001175211">
    <property type="component" value="Unassembled WGS sequence"/>
</dbReference>
<proteinExistence type="predicted"/>
<comment type="caution">
    <text evidence="1">The sequence shown here is derived from an EMBL/GenBank/DDBJ whole genome shotgun (WGS) entry which is preliminary data.</text>
</comment>
<gene>
    <name evidence="1" type="ORF">EV420DRAFT_1478663</name>
</gene>
<protein>
    <submittedName>
        <fullName evidence="1">Uncharacterized protein</fullName>
    </submittedName>
</protein>
<dbReference type="GeneID" id="85353067"/>
<accession>A0AA39KHV1</accession>
<name>A0AA39KHV1_ARMTA</name>
<keyword evidence="2" id="KW-1185">Reference proteome</keyword>